<comment type="caution">
    <text evidence="2">The sequence shown here is derived from an EMBL/GenBank/DDBJ whole genome shotgun (WGS) entry which is preliminary data.</text>
</comment>
<dbReference type="EMBL" id="JACDUR010000004">
    <property type="protein sequence ID" value="MBA2892524.1"/>
    <property type="molecule type" value="Genomic_DNA"/>
</dbReference>
<organism evidence="2 3">
    <name type="scientific">Nonomuraea soli</name>
    <dbReference type="NCBI Taxonomy" id="1032476"/>
    <lineage>
        <taxon>Bacteria</taxon>
        <taxon>Bacillati</taxon>
        <taxon>Actinomycetota</taxon>
        <taxon>Actinomycetes</taxon>
        <taxon>Streptosporangiales</taxon>
        <taxon>Streptosporangiaceae</taxon>
        <taxon>Nonomuraea</taxon>
    </lineage>
</organism>
<keyword evidence="1" id="KW-0732">Signal</keyword>
<evidence type="ECO:0008006" key="4">
    <source>
        <dbReference type="Google" id="ProtNLM"/>
    </source>
</evidence>
<dbReference type="RefSeq" id="WP_181611289.1">
    <property type="nucleotide sequence ID" value="NZ_BAABAM010000003.1"/>
</dbReference>
<dbReference type="AlphaFoldDB" id="A0A7W0HR13"/>
<name>A0A7W0HR13_9ACTN</name>
<keyword evidence="3" id="KW-1185">Reference proteome</keyword>
<reference evidence="2 3" key="1">
    <citation type="submission" date="2020-07" db="EMBL/GenBank/DDBJ databases">
        <title>Genomic Encyclopedia of Type Strains, Phase IV (KMG-IV): sequencing the most valuable type-strain genomes for metagenomic binning, comparative biology and taxonomic classification.</title>
        <authorList>
            <person name="Goeker M."/>
        </authorList>
    </citation>
    <scope>NUCLEOTIDE SEQUENCE [LARGE SCALE GENOMIC DNA]</scope>
    <source>
        <strain evidence="2 3">DSM 45533</strain>
    </source>
</reference>
<evidence type="ECO:0000313" key="3">
    <source>
        <dbReference type="Proteomes" id="UP000530928"/>
    </source>
</evidence>
<accession>A0A7W0HR13</accession>
<sequence>MKRRLVAAALAVSVVFSAAPAHADDPSVGGGGDGREYYVNTQVTVSGNGTTPGGDVHIPPDFDPPKCWWEPKFTYAEMVEWLTSIKKAFDSTFFGSLIEFIVDGILKEFKQYESWPGKIFWLLTDDKTAEGAACYQATEPKWRVIRQVPVAEGDKLIDPWDLAKIARANLRLPRPVVTINPPDGTSYVGLETWVGVQPQENLSVTAAVTGYPELSATINARPSRVQITTTGPGQIKDGATCPPYQKGASLASGCWIKYNKSSLGSRYTITVTQFWEVTSTPSFNLPQGEVSSTATIRIDEIQSTVRK</sequence>
<proteinExistence type="predicted"/>
<protein>
    <recommendedName>
        <fullName evidence="4">Enoyl reductase</fullName>
    </recommendedName>
</protein>
<feature type="signal peptide" evidence="1">
    <location>
        <begin position="1"/>
        <end position="23"/>
    </location>
</feature>
<evidence type="ECO:0000256" key="1">
    <source>
        <dbReference type="SAM" id="SignalP"/>
    </source>
</evidence>
<feature type="chain" id="PRO_5030877101" description="Enoyl reductase" evidence="1">
    <location>
        <begin position="24"/>
        <end position="307"/>
    </location>
</feature>
<evidence type="ECO:0000313" key="2">
    <source>
        <dbReference type="EMBL" id="MBA2892524.1"/>
    </source>
</evidence>
<dbReference type="Proteomes" id="UP000530928">
    <property type="component" value="Unassembled WGS sequence"/>
</dbReference>
<gene>
    <name evidence="2" type="ORF">HNR30_003878</name>
</gene>